<protein>
    <submittedName>
        <fullName evidence="2">Uncharacterized protein</fullName>
    </submittedName>
</protein>
<keyword evidence="3" id="KW-1185">Reference proteome</keyword>
<evidence type="ECO:0000256" key="1">
    <source>
        <dbReference type="SAM" id="MobiDB-lite"/>
    </source>
</evidence>
<accession>A0ABQ9I355</accession>
<dbReference type="Proteomes" id="UP001159363">
    <property type="component" value="Chromosome 3"/>
</dbReference>
<proteinExistence type="predicted"/>
<comment type="caution">
    <text evidence="2">The sequence shown here is derived from an EMBL/GenBank/DDBJ whole genome shotgun (WGS) entry which is preliminary data.</text>
</comment>
<organism evidence="2 3">
    <name type="scientific">Dryococelus australis</name>
    <dbReference type="NCBI Taxonomy" id="614101"/>
    <lineage>
        <taxon>Eukaryota</taxon>
        <taxon>Metazoa</taxon>
        <taxon>Ecdysozoa</taxon>
        <taxon>Arthropoda</taxon>
        <taxon>Hexapoda</taxon>
        <taxon>Insecta</taxon>
        <taxon>Pterygota</taxon>
        <taxon>Neoptera</taxon>
        <taxon>Polyneoptera</taxon>
        <taxon>Phasmatodea</taxon>
        <taxon>Verophasmatodea</taxon>
        <taxon>Anareolatae</taxon>
        <taxon>Phasmatidae</taxon>
        <taxon>Eurycanthinae</taxon>
        <taxon>Dryococelus</taxon>
    </lineage>
</organism>
<reference evidence="2 3" key="1">
    <citation type="submission" date="2023-02" db="EMBL/GenBank/DDBJ databases">
        <title>LHISI_Scaffold_Assembly.</title>
        <authorList>
            <person name="Stuart O.P."/>
            <person name="Cleave R."/>
            <person name="Magrath M.J.L."/>
            <person name="Mikheyev A.S."/>
        </authorList>
    </citation>
    <scope>NUCLEOTIDE SEQUENCE [LARGE SCALE GENOMIC DNA]</scope>
    <source>
        <strain evidence="2">Daus_M_001</strain>
        <tissue evidence="2">Leg muscle</tissue>
    </source>
</reference>
<name>A0ABQ9I355_9NEOP</name>
<feature type="region of interest" description="Disordered" evidence="1">
    <location>
        <begin position="469"/>
        <end position="490"/>
    </location>
</feature>
<sequence length="610" mass="68142">MLKQFSVSILDAISDRVSNRALDFRSVGPSLLNQSRWPDLEGRAAVVKWLNCSSPAKVNRVRFPPGSIPDSRYVGIVPDDTARRRVFSGVSPLPPRLHSGAAPFSPRFALIGSLDPDVRSRPNLFNYRGCLVLSLAHSGDGRLDVRVSVALIAPAPVCIQRGTQLQAPRESKGRDQLTWETALYTTYPSCDVSGSNGELFARTTGWGHMIGSFRSRRVRIALSPSHQPFRRRVPSWASARTVRIPVRFEKCEGPADRLRRGIEVREDKPVKAVRLESWGRRRGPVVHSSSIWERVRPAILISAQDPPPPSFLALLRQAKWPVVGEDGKERKGEEKESHRLPPAINFTLLASRRREDFQHCTPFLRSRLEAVFCRSFQVQSTLRRSYFPSVAANLTGRIPVEVPPVSLLTSHRGDPGSIPGRATPDFRKWESCRTMPLVDGFPRGSPIFPAPPPLIPAPLHIHFNHPRRLSRPRCQEPPKSLHSSRVSPEIQDDYGNTARLARRSDEALGMRVSVARIATSLLDLERDLQMCNLPSCRTGRKGHRPKPAYILADPLSDMRPVKLVPMEETGGKTPANFVPDKKRISARLLFIVPSRGGEESGLFHFQLLEG</sequence>
<dbReference type="EMBL" id="JARBHB010000003">
    <property type="protein sequence ID" value="KAJ8891078.1"/>
    <property type="molecule type" value="Genomic_DNA"/>
</dbReference>
<evidence type="ECO:0000313" key="3">
    <source>
        <dbReference type="Proteomes" id="UP001159363"/>
    </source>
</evidence>
<evidence type="ECO:0000313" key="2">
    <source>
        <dbReference type="EMBL" id="KAJ8891078.1"/>
    </source>
</evidence>
<gene>
    <name evidence="2" type="ORF">PR048_010587</name>
</gene>